<evidence type="ECO:0000256" key="1">
    <source>
        <dbReference type="ARBA" id="ARBA00022553"/>
    </source>
</evidence>
<dbReference type="CDD" id="cd06170">
    <property type="entry name" value="LuxR_C_like"/>
    <property type="match status" value="1"/>
</dbReference>
<proteinExistence type="predicted"/>
<dbReference type="eggNOG" id="COG2197">
    <property type="taxonomic scope" value="Bacteria"/>
</dbReference>
<name>C5BV53_BEUC1</name>
<keyword evidence="2" id="KW-0805">Transcription regulation</keyword>
<dbReference type="InterPro" id="IPR058245">
    <property type="entry name" value="NreC/VraR/RcsB-like_REC"/>
</dbReference>
<evidence type="ECO:0000256" key="5">
    <source>
        <dbReference type="PROSITE-ProRule" id="PRU00169"/>
    </source>
</evidence>
<feature type="domain" description="HTH luxR-type" evidence="6">
    <location>
        <begin position="142"/>
        <end position="207"/>
    </location>
</feature>
<dbReference type="SUPFAM" id="SSF52172">
    <property type="entry name" value="CheY-like"/>
    <property type="match status" value="1"/>
</dbReference>
<feature type="modified residue" description="4-aspartylphosphate" evidence="5">
    <location>
        <position position="53"/>
    </location>
</feature>
<dbReference type="InterPro" id="IPR039420">
    <property type="entry name" value="WalR-like"/>
</dbReference>
<evidence type="ECO:0000259" key="7">
    <source>
        <dbReference type="PROSITE" id="PS50110"/>
    </source>
</evidence>
<keyword evidence="3" id="KW-0238">DNA-binding</keyword>
<evidence type="ECO:0000313" key="8">
    <source>
        <dbReference type="EMBL" id="ACQ80440.1"/>
    </source>
</evidence>
<evidence type="ECO:0000313" key="9">
    <source>
        <dbReference type="Proteomes" id="UP000007962"/>
    </source>
</evidence>
<dbReference type="SMART" id="SM00421">
    <property type="entry name" value="HTH_LUXR"/>
    <property type="match status" value="1"/>
</dbReference>
<evidence type="ECO:0000256" key="4">
    <source>
        <dbReference type="ARBA" id="ARBA00023163"/>
    </source>
</evidence>
<dbReference type="GO" id="GO:0000160">
    <property type="term" value="P:phosphorelay signal transduction system"/>
    <property type="evidence" value="ECO:0007669"/>
    <property type="project" value="InterPro"/>
</dbReference>
<dbReference type="OrthoDB" id="9808843at2"/>
<keyword evidence="4" id="KW-0804">Transcription</keyword>
<gene>
    <name evidence="8" type="ordered locus">Bcav_2188</name>
</gene>
<dbReference type="GO" id="GO:0003677">
    <property type="term" value="F:DNA binding"/>
    <property type="evidence" value="ECO:0007669"/>
    <property type="project" value="UniProtKB-KW"/>
</dbReference>
<dbReference type="PANTHER" id="PTHR43214">
    <property type="entry name" value="TWO-COMPONENT RESPONSE REGULATOR"/>
    <property type="match status" value="1"/>
</dbReference>
<dbReference type="PRINTS" id="PR00038">
    <property type="entry name" value="HTHLUXR"/>
</dbReference>
<organism evidence="8 9">
    <name type="scientific">Beutenbergia cavernae (strain ATCC BAA-8 / DSM 12333 / CCUG 43141 / JCM 11478 / NBRC 16432 / NCIMB 13614 / HKI 0122)</name>
    <dbReference type="NCBI Taxonomy" id="471853"/>
    <lineage>
        <taxon>Bacteria</taxon>
        <taxon>Bacillati</taxon>
        <taxon>Actinomycetota</taxon>
        <taxon>Actinomycetes</taxon>
        <taxon>Micrococcales</taxon>
        <taxon>Beutenbergiaceae</taxon>
        <taxon>Beutenbergia</taxon>
    </lineage>
</organism>
<keyword evidence="9" id="KW-1185">Reference proteome</keyword>
<feature type="domain" description="Response regulatory" evidence="7">
    <location>
        <begin position="3"/>
        <end position="118"/>
    </location>
</feature>
<dbReference type="AlphaFoldDB" id="C5BV53"/>
<dbReference type="PANTHER" id="PTHR43214:SF24">
    <property type="entry name" value="TRANSCRIPTIONAL REGULATORY PROTEIN NARL-RELATED"/>
    <property type="match status" value="1"/>
</dbReference>
<reference evidence="8 9" key="1">
    <citation type="journal article" date="2009" name="Stand. Genomic Sci.">
        <title>Complete genome sequence of Beutenbergia cavernae type strain (HKI 0122).</title>
        <authorList>
            <person name="Land M."/>
            <person name="Pukall R."/>
            <person name="Abt B."/>
            <person name="Goker M."/>
            <person name="Rohde M."/>
            <person name="Glavina Del Rio T."/>
            <person name="Tice H."/>
            <person name="Copeland A."/>
            <person name="Cheng J.F."/>
            <person name="Lucas S."/>
            <person name="Chen F."/>
            <person name="Nolan M."/>
            <person name="Bruce D."/>
            <person name="Goodwin L."/>
            <person name="Pitluck S."/>
            <person name="Ivanova N."/>
            <person name="Mavromatis K."/>
            <person name="Ovchinnikova G."/>
            <person name="Pati A."/>
            <person name="Chen A."/>
            <person name="Palaniappan K."/>
            <person name="Hauser L."/>
            <person name="Chang Y.J."/>
            <person name="Jefferies C.C."/>
            <person name="Saunders E."/>
            <person name="Brettin T."/>
            <person name="Detter J.C."/>
            <person name="Han C."/>
            <person name="Chain P."/>
            <person name="Bristow J."/>
            <person name="Eisen J.A."/>
            <person name="Markowitz V."/>
            <person name="Hugenholtz P."/>
            <person name="Kyrpides N.C."/>
            <person name="Klenk H.P."/>
            <person name="Lapidus A."/>
        </authorList>
    </citation>
    <scope>NUCLEOTIDE SEQUENCE [LARGE SCALE GENOMIC DNA]</scope>
    <source>
        <strain evidence="9">ATCC BAA-8 / DSM 12333 / NBRC 16432</strain>
    </source>
</reference>
<dbReference type="KEGG" id="bcv:Bcav_2188"/>
<dbReference type="InterPro" id="IPR000792">
    <property type="entry name" value="Tscrpt_reg_LuxR_C"/>
</dbReference>
<dbReference type="SMART" id="SM00448">
    <property type="entry name" value="REC"/>
    <property type="match status" value="1"/>
</dbReference>
<protein>
    <submittedName>
        <fullName evidence="8">Two component transcriptional regulator, LuxR family</fullName>
    </submittedName>
</protein>
<accession>C5BV53</accession>
<evidence type="ECO:0000256" key="2">
    <source>
        <dbReference type="ARBA" id="ARBA00023015"/>
    </source>
</evidence>
<dbReference type="Proteomes" id="UP000007962">
    <property type="component" value="Chromosome"/>
</dbReference>
<sequence>MTTVLVVDDHPVYRRGIAHLLAAGGYDVVGEAAGVREAEQLALRLRPSVVIMDLGLPDGSGVDATSRIVAANPGTRVVVVTLFDDDGSVQRALAAGAAGYVVKDADPDEILAAVRAVETGAMVLGAHLAGAVLGAAAVAARPAEDVWGLTPRERQVLDLLVKGLTNRAIAERLGLSGKTVANNVSVILGKLGATDRVEATQLVRAQRAHDPSSPSHGSLA</sequence>
<dbReference type="Pfam" id="PF00072">
    <property type="entry name" value="Response_reg"/>
    <property type="match status" value="1"/>
</dbReference>
<dbReference type="PROSITE" id="PS50043">
    <property type="entry name" value="HTH_LUXR_2"/>
    <property type="match status" value="1"/>
</dbReference>
<keyword evidence="1 5" id="KW-0597">Phosphoprotein</keyword>
<dbReference type="STRING" id="471853.Bcav_2188"/>
<dbReference type="CDD" id="cd17535">
    <property type="entry name" value="REC_NarL-like"/>
    <property type="match status" value="1"/>
</dbReference>
<dbReference type="Pfam" id="PF00196">
    <property type="entry name" value="GerE"/>
    <property type="match status" value="1"/>
</dbReference>
<dbReference type="InterPro" id="IPR001789">
    <property type="entry name" value="Sig_transdc_resp-reg_receiver"/>
</dbReference>
<dbReference type="EMBL" id="CP001618">
    <property type="protein sequence ID" value="ACQ80440.1"/>
    <property type="molecule type" value="Genomic_DNA"/>
</dbReference>
<evidence type="ECO:0000256" key="3">
    <source>
        <dbReference type="ARBA" id="ARBA00023125"/>
    </source>
</evidence>
<dbReference type="RefSeq" id="WP_015882680.1">
    <property type="nucleotide sequence ID" value="NC_012669.1"/>
</dbReference>
<evidence type="ECO:0000259" key="6">
    <source>
        <dbReference type="PROSITE" id="PS50043"/>
    </source>
</evidence>
<dbReference type="InterPro" id="IPR011006">
    <property type="entry name" value="CheY-like_superfamily"/>
</dbReference>
<dbReference type="Gene3D" id="3.40.50.2300">
    <property type="match status" value="1"/>
</dbReference>
<dbReference type="GO" id="GO:0006355">
    <property type="term" value="P:regulation of DNA-templated transcription"/>
    <property type="evidence" value="ECO:0007669"/>
    <property type="project" value="InterPro"/>
</dbReference>
<dbReference type="PROSITE" id="PS50110">
    <property type="entry name" value="RESPONSE_REGULATORY"/>
    <property type="match status" value="1"/>
</dbReference>
<dbReference type="HOGENOM" id="CLU_000445_90_10_11"/>